<sequence length="109" mass="10260">MAAAVVEGELDGASGGAAVARTREVGRFVFVDGTRAAPGSTGAAEADGSGGGGGGGGSGCGREECVVVCKAGLAGGLADGLADDDCDVVVVRVVVVVAGKGNRGRPARS</sequence>
<evidence type="ECO:0000256" key="1">
    <source>
        <dbReference type="SAM" id="MobiDB-lite"/>
    </source>
</evidence>
<feature type="region of interest" description="Disordered" evidence="1">
    <location>
        <begin position="36"/>
        <end position="59"/>
    </location>
</feature>
<keyword evidence="3" id="KW-1185">Reference proteome</keyword>
<dbReference type="EMBL" id="AZHD01000009">
    <property type="protein sequence ID" value="OAA60499.1"/>
    <property type="molecule type" value="Genomic_DNA"/>
</dbReference>
<proteinExistence type="predicted"/>
<name>A0A167TDR4_9HYPO</name>
<evidence type="ECO:0000313" key="2">
    <source>
        <dbReference type="EMBL" id="OAA60499.1"/>
    </source>
</evidence>
<accession>A0A167TDR4</accession>
<dbReference type="AlphaFoldDB" id="A0A167TDR4"/>
<feature type="compositionally biased region" description="Gly residues" evidence="1">
    <location>
        <begin position="48"/>
        <end position="59"/>
    </location>
</feature>
<evidence type="ECO:0000313" key="3">
    <source>
        <dbReference type="Proteomes" id="UP000076874"/>
    </source>
</evidence>
<protein>
    <submittedName>
        <fullName evidence="2">Uncharacterized protein</fullName>
    </submittedName>
</protein>
<organism evidence="2 3">
    <name type="scientific">Niveomyces insectorum RCEF 264</name>
    <dbReference type="NCBI Taxonomy" id="1081102"/>
    <lineage>
        <taxon>Eukaryota</taxon>
        <taxon>Fungi</taxon>
        <taxon>Dikarya</taxon>
        <taxon>Ascomycota</taxon>
        <taxon>Pezizomycotina</taxon>
        <taxon>Sordariomycetes</taxon>
        <taxon>Hypocreomycetidae</taxon>
        <taxon>Hypocreales</taxon>
        <taxon>Cordycipitaceae</taxon>
        <taxon>Niveomyces</taxon>
    </lineage>
</organism>
<reference evidence="2 3" key="1">
    <citation type="journal article" date="2016" name="Genome Biol. Evol.">
        <title>Divergent and convergent evolution of fungal pathogenicity.</title>
        <authorList>
            <person name="Shang Y."/>
            <person name="Xiao G."/>
            <person name="Zheng P."/>
            <person name="Cen K."/>
            <person name="Zhan S."/>
            <person name="Wang C."/>
        </authorList>
    </citation>
    <scope>NUCLEOTIDE SEQUENCE [LARGE SCALE GENOMIC DNA]</scope>
    <source>
        <strain evidence="2 3">RCEF 264</strain>
    </source>
</reference>
<dbReference type="Proteomes" id="UP000076874">
    <property type="component" value="Unassembled WGS sequence"/>
</dbReference>
<gene>
    <name evidence="2" type="ORF">SPI_05623</name>
</gene>
<comment type="caution">
    <text evidence="2">The sequence shown here is derived from an EMBL/GenBank/DDBJ whole genome shotgun (WGS) entry which is preliminary data.</text>
</comment>